<dbReference type="PANTHER" id="PTHR42792:SF1">
    <property type="entry name" value="FLAGELLAR HOOK-ASSOCIATED PROTEIN 3"/>
    <property type="match status" value="1"/>
</dbReference>
<dbReference type="GO" id="GO:0005198">
    <property type="term" value="F:structural molecule activity"/>
    <property type="evidence" value="ECO:0007669"/>
    <property type="project" value="InterPro"/>
</dbReference>
<keyword evidence="6" id="KW-0966">Cell projection</keyword>
<keyword evidence="7" id="KW-1185">Reference proteome</keyword>
<evidence type="ECO:0000313" key="6">
    <source>
        <dbReference type="EMBL" id="MUG72470.1"/>
    </source>
</evidence>
<feature type="domain" description="Flagellin N-terminal" evidence="4">
    <location>
        <begin position="9"/>
        <end position="140"/>
    </location>
</feature>
<dbReference type="InterPro" id="IPR001492">
    <property type="entry name" value="Flagellin"/>
</dbReference>
<feature type="domain" description="Flagellin C-terminal" evidence="5">
    <location>
        <begin position="226"/>
        <end position="305"/>
    </location>
</feature>
<dbReference type="InterPro" id="IPR001029">
    <property type="entry name" value="Flagellin_N"/>
</dbReference>
<evidence type="ECO:0000259" key="5">
    <source>
        <dbReference type="Pfam" id="PF00700"/>
    </source>
</evidence>
<protein>
    <submittedName>
        <fullName evidence="6">Flagellar hook-associated protein FlgL</fullName>
    </submittedName>
</protein>
<keyword evidence="6" id="KW-0282">Flagellum</keyword>
<dbReference type="Proteomes" id="UP000450917">
    <property type="component" value="Unassembled WGS sequence"/>
</dbReference>
<evidence type="ECO:0000256" key="1">
    <source>
        <dbReference type="ARBA" id="ARBA00004365"/>
    </source>
</evidence>
<keyword evidence="3" id="KW-0975">Bacterial flagellum</keyword>
<dbReference type="GO" id="GO:0009424">
    <property type="term" value="C:bacterial-type flagellum hook"/>
    <property type="evidence" value="ECO:0007669"/>
    <property type="project" value="InterPro"/>
</dbReference>
<dbReference type="Gene3D" id="1.20.1330.10">
    <property type="entry name" value="f41 fragment of flagellin, N-terminal domain"/>
    <property type="match status" value="1"/>
</dbReference>
<comment type="caution">
    <text evidence="6">The sequence shown here is derived from an EMBL/GenBank/DDBJ whole genome shotgun (WGS) entry which is preliminary data.</text>
</comment>
<dbReference type="GO" id="GO:0071973">
    <property type="term" value="P:bacterial-type flagellum-dependent cell motility"/>
    <property type="evidence" value="ECO:0007669"/>
    <property type="project" value="InterPro"/>
</dbReference>
<evidence type="ECO:0000313" key="7">
    <source>
        <dbReference type="Proteomes" id="UP000450917"/>
    </source>
</evidence>
<dbReference type="InterPro" id="IPR013384">
    <property type="entry name" value="Flagell_FlgL"/>
</dbReference>
<keyword evidence="6" id="KW-0969">Cilium</keyword>
<gene>
    <name evidence="6" type="primary">flgL</name>
    <name evidence="6" type="ORF">GNP93_17520</name>
</gene>
<dbReference type="InterPro" id="IPR046358">
    <property type="entry name" value="Flagellin_C"/>
</dbReference>
<dbReference type="PRINTS" id="PR00207">
    <property type="entry name" value="FLAGELLIN"/>
</dbReference>
<comment type="subcellular location">
    <subcellularLocation>
        <location evidence="1">Bacterial flagellum</location>
    </subcellularLocation>
</comment>
<evidence type="ECO:0000256" key="2">
    <source>
        <dbReference type="ARBA" id="ARBA00005709"/>
    </source>
</evidence>
<dbReference type="RefSeq" id="WP_127609052.1">
    <property type="nucleotide sequence ID" value="NZ_JARTHJ010000043.1"/>
</dbReference>
<sequence>MTTRVTQGMLNNQLLRNINTNLTRINNHQNQLSTGRQINKASDDPVGITFSLRYRSELSANDQYETNVDAAVSWLEYTDTMLAQSGEVLQRARELTVKAATGTNPQQALNAIKSEIDQLRAQLVNIGNSEFNGKYVFNGQLTDKAPYEEATAAGATVDHGEIKFEIGVGVRIAANMPGNKVFGEPYDPNDPVKQNNDNLFRVLDDLSKSLEDGSIPGIENALGRLDTRMDVFLEARADVGAKLNRIELAQARIQDINTNLQTLQSKTEDADIAEVITNLKTDENVYQASLSVGSKIISTSLVDFLR</sequence>
<dbReference type="Pfam" id="PF00669">
    <property type="entry name" value="Flagellin_N"/>
    <property type="match status" value="1"/>
</dbReference>
<dbReference type="EMBL" id="WNZX01000015">
    <property type="protein sequence ID" value="MUG72470.1"/>
    <property type="molecule type" value="Genomic_DNA"/>
</dbReference>
<dbReference type="NCBIfam" id="TIGR02550">
    <property type="entry name" value="flagell_flgL"/>
    <property type="match status" value="1"/>
</dbReference>
<evidence type="ECO:0000259" key="4">
    <source>
        <dbReference type="Pfam" id="PF00669"/>
    </source>
</evidence>
<proteinExistence type="inferred from homology"/>
<comment type="similarity">
    <text evidence="2">Belongs to the bacterial flagellin family.</text>
</comment>
<evidence type="ECO:0000256" key="3">
    <source>
        <dbReference type="ARBA" id="ARBA00023143"/>
    </source>
</evidence>
<accession>A0A7X2ZDT0</accession>
<dbReference type="Pfam" id="PF00700">
    <property type="entry name" value="Flagellin_C"/>
    <property type="match status" value="1"/>
</dbReference>
<dbReference type="SUPFAM" id="SSF64518">
    <property type="entry name" value="Phase 1 flagellin"/>
    <property type="match status" value="1"/>
</dbReference>
<dbReference type="PANTHER" id="PTHR42792">
    <property type="entry name" value="FLAGELLIN"/>
    <property type="match status" value="1"/>
</dbReference>
<dbReference type="AlphaFoldDB" id="A0A7X2ZDT0"/>
<reference evidence="6 7" key="1">
    <citation type="submission" date="2019-11" db="EMBL/GenBank/DDBJ databases">
        <title>Draft genome sequences of five Paenibacillus species of dairy origin.</title>
        <authorList>
            <person name="Olajide A.M."/>
            <person name="Chen S."/>
            <person name="Lapointe G."/>
        </authorList>
    </citation>
    <scope>NUCLEOTIDE SEQUENCE [LARGE SCALE GENOMIC DNA]</scope>
    <source>
        <strain evidence="6 7">2CS3</strain>
    </source>
</reference>
<name>A0A7X2ZDT0_9BACL</name>
<organism evidence="6 7">
    <name type="scientific">Paenibacillus validus</name>
    <dbReference type="NCBI Taxonomy" id="44253"/>
    <lineage>
        <taxon>Bacteria</taxon>
        <taxon>Bacillati</taxon>
        <taxon>Bacillota</taxon>
        <taxon>Bacilli</taxon>
        <taxon>Bacillales</taxon>
        <taxon>Paenibacillaceae</taxon>
        <taxon>Paenibacillus</taxon>
    </lineage>
</organism>